<organism evidence="9 10">
    <name type="scientific">Ancylostoma duodenale</name>
    <dbReference type="NCBI Taxonomy" id="51022"/>
    <lineage>
        <taxon>Eukaryota</taxon>
        <taxon>Metazoa</taxon>
        <taxon>Ecdysozoa</taxon>
        <taxon>Nematoda</taxon>
        <taxon>Chromadorea</taxon>
        <taxon>Rhabditida</taxon>
        <taxon>Rhabditina</taxon>
        <taxon>Rhabditomorpha</taxon>
        <taxon>Strongyloidea</taxon>
        <taxon>Ancylostomatidae</taxon>
        <taxon>Ancylostomatinae</taxon>
        <taxon>Ancylostoma</taxon>
    </lineage>
</organism>
<dbReference type="Pfam" id="PF00435">
    <property type="entry name" value="Spectrin"/>
    <property type="match status" value="7"/>
</dbReference>
<evidence type="ECO:0000256" key="4">
    <source>
        <dbReference type="ARBA" id="ARBA00022490"/>
    </source>
</evidence>
<dbReference type="AlphaFoldDB" id="A0A0C2FZS5"/>
<dbReference type="FunFam" id="1.20.58.60:FF:000019">
    <property type="entry name" value="Spectrin beta chain"/>
    <property type="match status" value="1"/>
</dbReference>
<keyword evidence="6" id="KW-0009">Actin-binding</keyword>
<dbReference type="FunFam" id="1.20.58.60:FF:000007">
    <property type="entry name" value="Spectrin alpha chain non-erythrocytic 1"/>
    <property type="match status" value="1"/>
</dbReference>
<proteinExistence type="inferred from homology"/>
<keyword evidence="8" id="KW-0175">Coiled coil</keyword>
<evidence type="ECO:0000256" key="1">
    <source>
        <dbReference type="ARBA" id="ARBA00004245"/>
    </source>
</evidence>
<feature type="coiled-coil region" evidence="8">
    <location>
        <begin position="139"/>
        <end position="173"/>
    </location>
</feature>
<dbReference type="InterPro" id="IPR018159">
    <property type="entry name" value="Spectrin/alpha-actinin"/>
</dbReference>
<reference evidence="9 10" key="1">
    <citation type="submission" date="2013-12" db="EMBL/GenBank/DDBJ databases">
        <title>Draft genome of the parsitic nematode Ancylostoma duodenale.</title>
        <authorList>
            <person name="Mitreva M."/>
        </authorList>
    </citation>
    <scope>NUCLEOTIDE SEQUENCE [LARGE SCALE GENOMIC DNA]</scope>
    <source>
        <strain evidence="9 10">Zhejiang</strain>
    </source>
</reference>
<dbReference type="SMART" id="SM00150">
    <property type="entry name" value="SPEC"/>
    <property type="match status" value="7"/>
</dbReference>
<name>A0A0C2FZS5_9BILA</name>
<dbReference type="EMBL" id="KN744327">
    <property type="protein sequence ID" value="KIH52179.1"/>
    <property type="molecule type" value="Genomic_DNA"/>
</dbReference>
<dbReference type="Gene3D" id="1.20.58.60">
    <property type="match status" value="5"/>
</dbReference>
<evidence type="ECO:0000256" key="6">
    <source>
        <dbReference type="ARBA" id="ARBA00023203"/>
    </source>
</evidence>
<sequence>QEMFESALRDVLTWIDRTKKALSEDVRALDVQQAEDLLKKHYELGEQIKDKKYEVEYVQELGHRLLEKNPRLREVEAQLKHLGSEMAVVKNMYRARDAQLKEQLDLQLFNREAERIDAATKGHEAFLDYDDLGDSVESVENLLKRHRDLEAKLDAQEGRLAAFSRNADELLKNKHSESAYIDGRRNDVIARRGAVRRLAAQRRACLEASLEYQNMKRDAEEMISWIYEKKKLANDDSHRDLTSIANKLLKHEAFEAESDNSYPEEEELAGAWTHLAQLVKRRRQVVDWGVKEQQYMFDAAEVESWMNEKRAALESDNYGQDEDAAQKLLAKHRALQKDMQTYRQWLDKLAIKCSELVNSNRPNVERFAVRQKDLETEFDRLSRLAEERRRALEDTVHLFEYMRESADLEQWINEQLQTAMSEEYGDDYEHFKELQSRFEEFKQSVRTGSERFVSCEAAANALLRRNPPFGRDILKKQEKLRSVWTLLLDYIESRESKLAAAEELHRFNQDVLEHEEWVADKRANMSRDKGRNMQQAKSLSQKHETLEKEVAGMEPQLQKLLAESARLKEAYPGGNAEHIAQQQVELADSWQDLLNAIDDRRDELRAARDMHRFNADVRDLLAWADITIADMQTEMQVNGLQQAEALQKEHSRLRGEITARAPEFEKVARSGEAMIQRGHFDSQNIAKKVHQ</sequence>
<comment type="subcellular location">
    <subcellularLocation>
        <location evidence="1">Cytoplasm</location>
        <location evidence="1">Cytoskeleton</location>
    </subcellularLocation>
</comment>
<comment type="similarity">
    <text evidence="2">Belongs to the spectrin family.</text>
</comment>
<evidence type="ECO:0000256" key="3">
    <source>
        <dbReference type="ARBA" id="ARBA00022467"/>
    </source>
</evidence>
<evidence type="ECO:0000313" key="9">
    <source>
        <dbReference type="EMBL" id="KIH52179.1"/>
    </source>
</evidence>
<evidence type="ECO:0000256" key="7">
    <source>
        <dbReference type="ARBA" id="ARBA00023212"/>
    </source>
</evidence>
<dbReference type="SUPFAM" id="SSF46966">
    <property type="entry name" value="Spectrin repeat"/>
    <property type="match status" value="7"/>
</dbReference>
<evidence type="ECO:0000256" key="5">
    <source>
        <dbReference type="ARBA" id="ARBA00022737"/>
    </source>
</evidence>
<dbReference type="OrthoDB" id="5865767at2759"/>
<dbReference type="PANTHER" id="PTHR11915">
    <property type="entry name" value="SPECTRIN/FILAMIN RELATED CYTOSKELETAL PROTEIN"/>
    <property type="match status" value="1"/>
</dbReference>
<gene>
    <name evidence="9" type="ORF">ANCDUO_17721</name>
</gene>
<protein>
    <submittedName>
        <fullName evidence="9">Spectrin repeat-containing domain protein</fullName>
    </submittedName>
</protein>
<feature type="non-terminal residue" evidence="9">
    <location>
        <position position="691"/>
    </location>
</feature>
<dbReference type="GO" id="GO:0005856">
    <property type="term" value="C:cytoskeleton"/>
    <property type="evidence" value="ECO:0007669"/>
    <property type="project" value="UniProtKB-SubCell"/>
</dbReference>
<keyword evidence="7" id="KW-0206">Cytoskeleton</keyword>
<dbReference type="GO" id="GO:0003779">
    <property type="term" value="F:actin binding"/>
    <property type="evidence" value="ECO:0007669"/>
    <property type="project" value="UniProtKB-KW"/>
</dbReference>
<evidence type="ECO:0000256" key="2">
    <source>
        <dbReference type="ARBA" id="ARBA00006826"/>
    </source>
</evidence>
<accession>A0A0C2FZS5</accession>
<dbReference type="InterPro" id="IPR002017">
    <property type="entry name" value="Spectrin_repeat"/>
</dbReference>
<dbReference type="GO" id="GO:0051693">
    <property type="term" value="P:actin filament capping"/>
    <property type="evidence" value="ECO:0007669"/>
    <property type="project" value="UniProtKB-KW"/>
</dbReference>
<dbReference type="Proteomes" id="UP000054047">
    <property type="component" value="Unassembled WGS sequence"/>
</dbReference>
<evidence type="ECO:0000256" key="8">
    <source>
        <dbReference type="SAM" id="Coils"/>
    </source>
</evidence>
<keyword evidence="10" id="KW-1185">Reference proteome</keyword>
<dbReference type="GO" id="GO:0005737">
    <property type="term" value="C:cytoplasm"/>
    <property type="evidence" value="ECO:0007669"/>
    <property type="project" value="UniProtKB-ARBA"/>
</dbReference>
<evidence type="ECO:0000313" key="10">
    <source>
        <dbReference type="Proteomes" id="UP000054047"/>
    </source>
</evidence>
<keyword evidence="4" id="KW-0963">Cytoplasm</keyword>
<dbReference type="CDD" id="cd00176">
    <property type="entry name" value="SPEC"/>
    <property type="match status" value="3"/>
</dbReference>
<keyword evidence="3" id="KW-0117">Actin capping</keyword>
<feature type="non-terminal residue" evidence="9">
    <location>
        <position position="1"/>
    </location>
</feature>
<keyword evidence="5" id="KW-0677">Repeat</keyword>